<feature type="signal peptide" evidence="1">
    <location>
        <begin position="1"/>
        <end position="24"/>
    </location>
</feature>
<name>A0A2T9Z5H2_9FUNG</name>
<dbReference type="EMBL" id="MBFT01000016">
    <property type="protein sequence ID" value="PVU99843.1"/>
    <property type="molecule type" value="Genomic_DNA"/>
</dbReference>
<proteinExistence type="predicted"/>
<organism evidence="2 3">
    <name type="scientific">Furculomyces boomerangus</name>
    <dbReference type="NCBI Taxonomy" id="61424"/>
    <lineage>
        <taxon>Eukaryota</taxon>
        <taxon>Fungi</taxon>
        <taxon>Fungi incertae sedis</taxon>
        <taxon>Zoopagomycota</taxon>
        <taxon>Kickxellomycotina</taxon>
        <taxon>Harpellomycetes</taxon>
        <taxon>Harpellales</taxon>
        <taxon>Harpellaceae</taxon>
        <taxon>Furculomyces</taxon>
    </lineage>
</organism>
<keyword evidence="3" id="KW-1185">Reference proteome</keyword>
<gene>
    <name evidence="2" type="ORF">BB559_000354</name>
</gene>
<reference evidence="2 3" key="1">
    <citation type="journal article" date="2018" name="MBio">
        <title>Comparative Genomics Reveals the Core Gene Toolbox for the Fungus-Insect Symbiosis.</title>
        <authorList>
            <person name="Wang Y."/>
            <person name="Stata M."/>
            <person name="Wang W."/>
            <person name="Stajich J.E."/>
            <person name="White M.M."/>
            <person name="Moncalvo J.M."/>
        </authorList>
    </citation>
    <scope>NUCLEOTIDE SEQUENCE [LARGE SCALE GENOMIC DNA]</scope>
    <source>
        <strain evidence="2 3">AUS-77-4</strain>
    </source>
</reference>
<comment type="caution">
    <text evidence="2">The sequence shown here is derived from an EMBL/GenBank/DDBJ whole genome shotgun (WGS) entry which is preliminary data.</text>
</comment>
<protein>
    <submittedName>
        <fullName evidence="2">Uncharacterized protein</fullName>
    </submittedName>
</protein>
<evidence type="ECO:0000313" key="2">
    <source>
        <dbReference type="EMBL" id="PVU99843.1"/>
    </source>
</evidence>
<sequence length="159" mass="16820">MRFIFTCFIAIVAGWPNLAPITQTSGIPQNYNDVKNGGQGGVLSSFNAMTVSGNNKENGVNFSILPSEQSKYANVSVVAYDVVSGNFISPVGQTTLDQYNDLGINRGGILTAIISAAKIEELNKKTNNTAARLAIIGTPNTDSGVTKWISDSVVLAFSN</sequence>
<evidence type="ECO:0000313" key="3">
    <source>
        <dbReference type="Proteomes" id="UP000245699"/>
    </source>
</evidence>
<keyword evidence="1" id="KW-0732">Signal</keyword>
<evidence type="ECO:0000256" key="1">
    <source>
        <dbReference type="SAM" id="SignalP"/>
    </source>
</evidence>
<dbReference type="AlphaFoldDB" id="A0A2T9Z5H2"/>
<feature type="chain" id="PRO_5015637922" evidence="1">
    <location>
        <begin position="25"/>
        <end position="159"/>
    </location>
</feature>
<dbReference type="OrthoDB" id="5573067at2759"/>
<accession>A0A2T9Z5H2</accession>
<dbReference type="Proteomes" id="UP000245699">
    <property type="component" value="Unassembled WGS sequence"/>
</dbReference>